<comment type="caution">
    <text evidence="2">The sequence shown here is derived from an EMBL/GenBank/DDBJ whole genome shotgun (WGS) entry which is preliminary data.</text>
</comment>
<name>A0A951UJ70_9NOST</name>
<proteinExistence type="predicted"/>
<gene>
    <name evidence="2" type="ORF">KME32_31440</name>
</gene>
<accession>A0A951UJ70</accession>
<reference evidence="2" key="1">
    <citation type="submission" date="2021-05" db="EMBL/GenBank/DDBJ databases">
        <authorList>
            <person name="Pietrasiak N."/>
            <person name="Ward R."/>
            <person name="Stajich J.E."/>
            <person name="Kurbessoian T."/>
        </authorList>
    </citation>
    <scope>NUCLEOTIDE SEQUENCE</scope>
    <source>
        <strain evidence="2">JT2-VF2</strain>
    </source>
</reference>
<dbReference type="InterPro" id="IPR053146">
    <property type="entry name" value="QDO-like"/>
</dbReference>
<dbReference type="SUPFAM" id="SSF51182">
    <property type="entry name" value="RmlC-like cupins"/>
    <property type="match status" value="1"/>
</dbReference>
<dbReference type="PANTHER" id="PTHR36440">
    <property type="entry name" value="PUTATIVE (AFU_ORTHOLOGUE AFUA_8G07350)-RELATED"/>
    <property type="match status" value="1"/>
</dbReference>
<dbReference type="Pfam" id="PF07883">
    <property type="entry name" value="Cupin_2"/>
    <property type="match status" value="1"/>
</dbReference>
<dbReference type="PANTHER" id="PTHR36440:SF1">
    <property type="entry name" value="PUTATIVE (AFU_ORTHOLOGUE AFUA_8G07350)-RELATED"/>
    <property type="match status" value="1"/>
</dbReference>
<dbReference type="InterPro" id="IPR013096">
    <property type="entry name" value="Cupin_2"/>
</dbReference>
<dbReference type="EMBL" id="JAHHHN010000039">
    <property type="protein sequence ID" value="MBW4565518.1"/>
    <property type="molecule type" value="Genomic_DNA"/>
</dbReference>
<evidence type="ECO:0000313" key="3">
    <source>
        <dbReference type="Proteomes" id="UP000715781"/>
    </source>
</evidence>
<dbReference type="InterPro" id="IPR011051">
    <property type="entry name" value="RmlC_Cupin_sf"/>
</dbReference>
<evidence type="ECO:0000313" key="2">
    <source>
        <dbReference type="EMBL" id="MBW4565518.1"/>
    </source>
</evidence>
<dbReference type="Proteomes" id="UP000715781">
    <property type="component" value="Unassembled WGS sequence"/>
</dbReference>
<dbReference type="Gene3D" id="2.60.120.10">
    <property type="entry name" value="Jelly Rolls"/>
    <property type="match status" value="1"/>
</dbReference>
<reference evidence="2" key="2">
    <citation type="journal article" date="2022" name="Microbiol. Resour. Announc.">
        <title>Metagenome Sequencing to Explore Phylogenomics of Terrestrial Cyanobacteria.</title>
        <authorList>
            <person name="Ward R.D."/>
            <person name="Stajich J.E."/>
            <person name="Johansen J.R."/>
            <person name="Huntemann M."/>
            <person name="Clum A."/>
            <person name="Foster B."/>
            <person name="Foster B."/>
            <person name="Roux S."/>
            <person name="Palaniappan K."/>
            <person name="Varghese N."/>
            <person name="Mukherjee S."/>
            <person name="Reddy T.B.K."/>
            <person name="Daum C."/>
            <person name="Copeland A."/>
            <person name="Chen I.A."/>
            <person name="Ivanova N.N."/>
            <person name="Kyrpides N.C."/>
            <person name="Shapiro N."/>
            <person name="Eloe-Fadrosh E.A."/>
            <person name="Pietrasiak N."/>
        </authorList>
    </citation>
    <scope>NUCLEOTIDE SEQUENCE</scope>
    <source>
        <strain evidence="2">JT2-VF2</strain>
    </source>
</reference>
<feature type="domain" description="Cupin type-2" evidence="1">
    <location>
        <begin position="47"/>
        <end position="114"/>
    </location>
</feature>
<sequence>MNETISVNAKATLVQPGKGSTYLVLGDLYTFLAVGEDTGGTYSLYEIVMQPQSTTPPHSHDQAAESHYILEGEVEYQFDEQTTVATQGTYLSFPKGLRHGFKNVGSKPAKVLVIATPSGPEQFFAEVGQLVNLPMNPEQERNQNRPPSPADIEKAVEIASTNYGIKFSCE</sequence>
<dbReference type="InterPro" id="IPR014710">
    <property type="entry name" value="RmlC-like_jellyroll"/>
</dbReference>
<dbReference type="AlphaFoldDB" id="A0A951UJ70"/>
<evidence type="ECO:0000259" key="1">
    <source>
        <dbReference type="Pfam" id="PF07883"/>
    </source>
</evidence>
<protein>
    <submittedName>
        <fullName evidence="2">Cupin domain-containing protein</fullName>
    </submittedName>
</protein>
<organism evidence="2 3">
    <name type="scientific">Mojavia pulchra JT2-VF2</name>
    <dbReference type="NCBI Taxonomy" id="287848"/>
    <lineage>
        <taxon>Bacteria</taxon>
        <taxon>Bacillati</taxon>
        <taxon>Cyanobacteriota</taxon>
        <taxon>Cyanophyceae</taxon>
        <taxon>Nostocales</taxon>
        <taxon>Nostocaceae</taxon>
    </lineage>
</organism>